<proteinExistence type="predicted"/>
<evidence type="ECO:0000256" key="1">
    <source>
        <dbReference type="SAM" id="MobiDB-lite"/>
    </source>
</evidence>
<reference evidence="2" key="1">
    <citation type="journal article" date="2021" name="PeerJ">
        <title>Extensive microbial diversity within the chicken gut microbiome revealed by metagenomics and culture.</title>
        <authorList>
            <person name="Gilroy R."/>
            <person name="Ravi A."/>
            <person name="Getino M."/>
            <person name="Pursley I."/>
            <person name="Horton D.L."/>
            <person name="Alikhan N.F."/>
            <person name="Baker D."/>
            <person name="Gharbi K."/>
            <person name="Hall N."/>
            <person name="Watson M."/>
            <person name="Adriaenssens E.M."/>
            <person name="Foster-Nyarko E."/>
            <person name="Jarju S."/>
            <person name="Secka A."/>
            <person name="Antonio M."/>
            <person name="Oren A."/>
            <person name="Chaudhuri R.R."/>
            <person name="La Ragione R."/>
            <person name="Hildebrand F."/>
            <person name="Pallen M.J."/>
        </authorList>
    </citation>
    <scope>NUCLEOTIDE SEQUENCE</scope>
    <source>
        <strain evidence="2">CHK180-15479</strain>
    </source>
</reference>
<organism evidence="2 3">
    <name type="scientific">Candidatus Enterocloster excrementipullorum</name>
    <dbReference type="NCBI Taxonomy" id="2838559"/>
    <lineage>
        <taxon>Bacteria</taxon>
        <taxon>Bacillati</taxon>
        <taxon>Bacillota</taxon>
        <taxon>Clostridia</taxon>
        <taxon>Lachnospirales</taxon>
        <taxon>Lachnospiraceae</taxon>
        <taxon>Enterocloster</taxon>
    </lineage>
</organism>
<evidence type="ECO:0000313" key="3">
    <source>
        <dbReference type="Proteomes" id="UP000823910"/>
    </source>
</evidence>
<feature type="region of interest" description="Disordered" evidence="1">
    <location>
        <begin position="132"/>
        <end position="175"/>
    </location>
</feature>
<protein>
    <submittedName>
        <fullName evidence="2">Stage III sporulation protein AG</fullName>
    </submittedName>
</protein>
<comment type="caution">
    <text evidence="2">The sequence shown here is derived from an EMBL/GenBank/DDBJ whole genome shotgun (WGS) entry which is preliminary data.</text>
</comment>
<accession>A0A9D2MZZ7</accession>
<dbReference type="Proteomes" id="UP000823910">
    <property type="component" value="Unassembled WGS sequence"/>
</dbReference>
<feature type="compositionally biased region" description="Basic and acidic residues" evidence="1">
    <location>
        <begin position="132"/>
        <end position="145"/>
    </location>
</feature>
<dbReference type="EMBL" id="DWWT01000022">
    <property type="protein sequence ID" value="HJC05566.1"/>
    <property type="molecule type" value="Genomic_DNA"/>
</dbReference>
<feature type="region of interest" description="Disordered" evidence="1">
    <location>
        <begin position="40"/>
        <end position="87"/>
    </location>
</feature>
<feature type="compositionally biased region" description="Polar residues" evidence="1">
    <location>
        <begin position="153"/>
        <end position="166"/>
    </location>
</feature>
<sequence length="226" mass="23330">MDWRNRISKLWGRMTKEKWIALLAIGAILMILAVPLPGGEKTGGKADESGQRVSGGFYQGEGSDHDAGSGETGGEVGSGAREGAGAGITASGNSYEAALEERIEGILQSVDGVGTVDVMVVLKSSGEKVLRVDRTSSSDTTKETDSAGGTREASVSQWEENTVLTGQGTGSGASPIVEKELSPEISGIIISAQGGGSPSVQSEISEAMEALFGLPPHKIKVLKRVE</sequence>
<evidence type="ECO:0000313" key="2">
    <source>
        <dbReference type="EMBL" id="HJC05566.1"/>
    </source>
</evidence>
<gene>
    <name evidence="2" type="ORF">H9704_05350</name>
</gene>
<dbReference type="AlphaFoldDB" id="A0A9D2MZZ7"/>
<reference evidence="2" key="2">
    <citation type="submission" date="2021-04" db="EMBL/GenBank/DDBJ databases">
        <authorList>
            <person name="Gilroy R."/>
        </authorList>
    </citation>
    <scope>NUCLEOTIDE SEQUENCE</scope>
    <source>
        <strain evidence="2">CHK180-15479</strain>
    </source>
</reference>
<feature type="compositionally biased region" description="Gly residues" evidence="1">
    <location>
        <begin position="70"/>
        <end position="86"/>
    </location>
</feature>
<name>A0A9D2MZZ7_9FIRM</name>